<dbReference type="Gene3D" id="3.10.450.50">
    <property type="match status" value="1"/>
</dbReference>
<dbReference type="Proteomes" id="UP000046155">
    <property type="component" value="Unassembled WGS sequence"/>
</dbReference>
<keyword evidence="3" id="KW-1185">Reference proteome</keyword>
<dbReference type="PANTHER" id="PTHR40038">
    <property type="entry name" value="MEMBRANE-ASSOCIATED PROTEIN TCAA"/>
    <property type="match status" value="1"/>
</dbReference>
<dbReference type="AlphaFoldDB" id="A0A0B7MQC3"/>
<dbReference type="EMBL" id="CDRZ01000282">
    <property type="protein sequence ID" value="CEO90348.1"/>
    <property type="molecule type" value="Genomic_DNA"/>
</dbReference>
<gene>
    <name evidence="2" type="ORF">SSCH_810021</name>
</gene>
<reference evidence="3" key="1">
    <citation type="submission" date="2015-01" db="EMBL/GenBank/DDBJ databases">
        <authorList>
            <person name="Manzoor Shahid"/>
            <person name="Zubair Saima"/>
        </authorList>
    </citation>
    <scope>NUCLEOTIDE SEQUENCE [LARGE SCALE GENOMIC DNA]</scope>
    <source>
        <strain evidence="3">Sp3</strain>
    </source>
</reference>
<evidence type="ECO:0008006" key="4">
    <source>
        <dbReference type="Google" id="ProtNLM"/>
    </source>
</evidence>
<evidence type="ECO:0000313" key="3">
    <source>
        <dbReference type="Proteomes" id="UP000046155"/>
    </source>
</evidence>
<keyword evidence="1" id="KW-1133">Transmembrane helix</keyword>
<keyword evidence="1" id="KW-0812">Transmembrane</keyword>
<organism evidence="2 3">
    <name type="scientific">Syntrophaceticus schinkii</name>
    <dbReference type="NCBI Taxonomy" id="499207"/>
    <lineage>
        <taxon>Bacteria</taxon>
        <taxon>Bacillati</taxon>
        <taxon>Bacillota</taxon>
        <taxon>Clostridia</taxon>
        <taxon>Thermoanaerobacterales</taxon>
        <taxon>Thermoanaerobacterales Family III. Incertae Sedis</taxon>
        <taxon>Syntrophaceticus</taxon>
    </lineage>
</organism>
<name>A0A0B7MQC3_9FIRM</name>
<evidence type="ECO:0000256" key="1">
    <source>
        <dbReference type="SAM" id="Phobius"/>
    </source>
</evidence>
<dbReference type="RefSeq" id="WP_044666111.1">
    <property type="nucleotide sequence ID" value="NZ_CDRZ01000282.1"/>
</dbReference>
<dbReference type="OrthoDB" id="192868at2"/>
<proteinExistence type="predicted"/>
<keyword evidence="1" id="KW-0472">Membrane</keyword>
<dbReference type="PANTHER" id="PTHR40038:SF1">
    <property type="entry name" value="MEMBRANE-ASSOCIATED PROTEIN TCAA"/>
    <property type="match status" value="1"/>
</dbReference>
<evidence type="ECO:0000313" key="2">
    <source>
        <dbReference type="EMBL" id="CEO90348.1"/>
    </source>
</evidence>
<accession>A0A0B7MQC3</accession>
<sequence length="179" mass="20355">MFCPKCGSDVDQQNSFCTVCGNPFDFEDQHSSASEKTQASLHSINNVPSKIIIGVIIAAVSILLIFICYKPQPQHTVTRYIKAINNNDIDRIMSCLEPEVENHFKELEADEQARELNYLQAFSINDHKILSKEIDGNEAEILVAAVVDYPDSDEPEPEMVKFLLKKFNKGWRIVDMEYL</sequence>
<dbReference type="InterPro" id="IPR032710">
    <property type="entry name" value="NTF2-like_dom_sf"/>
</dbReference>
<dbReference type="SUPFAM" id="SSF54427">
    <property type="entry name" value="NTF2-like"/>
    <property type="match status" value="1"/>
</dbReference>
<protein>
    <recommendedName>
        <fullName evidence="4">Zinc-ribbon domain-containing protein</fullName>
    </recommendedName>
</protein>
<feature type="transmembrane region" description="Helical" evidence="1">
    <location>
        <begin position="51"/>
        <end position="69"/>
    </location>
</feature>